<dbReference type="EMBL" id="CDMY01000623">
    <property type="protein sequence ID" value="CEM26645.1"/>
    <property type="molecule type" value="Genomic_DNA"/>
</dbReference>
<accession>A0A0G4GC08</accession>
<dbReference type="OrthoDB" id="363855at2759"/>
<proteinExistence type="predicted"/>
<dbReference type="VEuPathDB" id="CryptoDB:Vbra_6187"/>
<feature type="compositionally biased region" description="Low complexity" evidence="1">
    <location>
        <begin position="277"/>
        <end position="287"/>
    </location>
</feature>
<sequence length="636" mass="71900">MATLHARRRMQLPTGRMARRAFATHDQDRFVRDRAALSSNGSLATLVSDFEWHHRRAQVGATIGRWTRLLREAARNVDQLSASHAAEIAYFITKSDFGGGDELLPTLFDKTMKEWESLGGMQLHRFLRSMVHKQELVHRPWFFTIADTLTKRHSHLQLNVIKLIIEDFAVIYEYRYEPLFRSIAETITKTSHYLDPKGCVFILHAFARAKYRHEPLINALLPRLETLMDRLPFDLQCLLVRSLANLGCRPGPELLEHFDRTLVPPLLVEPKRGKPTQRQQPLQQQQDEQQDIHFVNRGGCMSDEWDEGDNDGSSKPIDGGTVPSHCLTWVADGFLRLQHFGPVPALVEALLKRSDELNYLGLVDTAVMAAMAGGGWPGTRGAAPPIPDDLFDRMLHVLTTKCIERIGEFTPSVACSTLEMMTRIQKLNPCSPPPAAGGSAAPLPPLPPVFVTFIHMLFFRIAALDARNLSTFVTALHRLNWRRYEDECPDAVLPCGKGRRFATALSRLVAREMLRKLEFFAPSFLLHTAALCCQPTLRLDRVETEGHRELIVELLDRCRVMYDEGKLTRDDILRVDYVVDIWKRADGGVSRAYCPEPLHSFLTKCHTGEALHAALHTTPNTHTSGLMGERRAADSH</sequence>
<dbReference type="Proteomes" id="UP000041254">
    <property type="component" value="Unassembled WGS sequence"/>
</dbReference>
<reference evidence="2 3" key="1">
    <citation type="submission" date="2014-11" db="EMBL/GenBank/DDBJ databases">
        <authorList>
            <person name="Zhu J."/>
            <person name="Qi W."/>
            <person name="Song R."/>
        </authorList>
    </citation>
    <scope>NUCLEOTIDE SEQUENCE [LARGE SCALE GENOMIC DNA]</scope>
</reference>
<organism evidence="2 3">
    <name type="scientific">Vitrella brassicaformis (strain CCMP3155)</name>
    <dbReference type="NCBI Taxonomy" id="1169540"/>
    <lineage>
        <taxon>Eukaryota</taxon>
        <taxon>Sar</taxon>
        <taxon>Alveolata</taxon>
        <taxon>Colpodellida</taxon>
        <taxon>Vitrellaceae</taxon>
        <taxon>Vitrella</taxon>
    </lineage>
</organism>
<protein>
    <submittedName>
        <fullName evidence="2">Uncharacterized protein</fullName>
    </submittedName>
</protein>
<evidence type="ECO:0000256" key="1">
    <source>
        <dbReference type="SAM" id="MobiDB-lite"/>
    </source>
</evidence>
<evidence type="ECO:0000313" key="2">
    <source>
        <dbReference type="EMBL" id="CEM26645.1"/>
    </source>
</evidence>
<name>A0A0G4GC08_VITBC</name>
<feature type="region of interest" description="Disordered" evidence="1">
    <location>
        <begin position="269"/>
        <end position="288"/>
    </location>
</feature>
<gene>
    <name evidence="2" type="ORF">Vbra_6187</name>
</gene>
<dbReference type="InParanoid" id="A0A0G4GC08"/>
<keyword evidence="3" id="KW-1185">Reference proteome</keyword>
<dbReference type="AlphaFoldDB" id="A0A0G4GC08"/>
<evidence type="ECO:0000313" key="3">
    <source>
        <dbReference type="Proteomes" id="UP000041254"/>
    </source>
</evidence>